<protein>
    <submittedName>
        <fullName evidence="1">Uncharacterized protein</fullName>
    </submittedName>
</protein>
<evidence type="ECO:0000313" key="1">
    <source>
        <dbReference type="EMBL" id="KAL0470646.1"/>
    </source>
</evidence>
<gene>
    <name evidence="1" type="ORF">QR685DRAFT_524184</name>
</gene>
<keyword evidence="2" id="KW-1185">Reference proteome</keyword>
<accession>A0ABR3DFV4</accession>
<evidence type="ECO:0000313" key="2">
    <source>
        <dbReference type="Proteomes" id="UP001451303"/>
    </source>
</evidence>
<proteinExistence type="predicted"/>
<sequence>MSMPPCNSLSSPWRHQKEITAQMIIAHHWHVVQNQVSAVWAHLASLGCSGWFGNTIDSIMASIDSQALDLSWWRHPKTWLGAAVSKGFFERGKASVESSVCIGIGQVQPLSPLQAIYAAFWKRDRSMQSRIQNPKRLACPSYDEKGRVLRSCSVHHLPLQPIFVFSSGERKFELGRHGWPPIRHVCDFDGNIHFT</sequence>
<dbReference type="Proteomes" id="UP001451303">
    <property type="component" value="Unassembled WGS sequence"/>
</dbReference>
<name>A0ABR3DFV4_NEUIN</name>
<dbReference type="EMBL" id="JAVLET010000004">
    <property type="protein sequence ID" value="KAL0470646.1"/>
    <property type="molecule type" value="Genomic_DNA"/>
</dbReference>
<organism evidence="1 2">
    <name type="scientific">Neurospora intermedia</name>
    <dbReference type="NCBI Taxonomy" id="5142"/>
    <lineage>
        <taxon>Eukaryota</taxon>
        <taxon>Fungi</taxon>
        <taxon>Dikarya</taxon>
        <taxon>Ascomycota</taxon>
        <taxon>Pezizomycotina</taxon>
        <taxon>Sordariomycetes</taxon>
        <taxon>Sordariomycetidae</taxon>
        <taxon>Sordariales</taxon>
        <taxon>Sordariaceae</taxon>
        <taxon>Neurospora</taxon>
    </lineage>
</organism>
<reference evidence="1 2" key="1">
    <citation type="submission" date="2023-09" db="EMBL/GenBank/DDBJ databases">
        <title>Multi-omics analysis of a traditional fermented food reveals byproduct-associated fungal strains for waste-to-food upcycling.</title>
        <authorList>
            <consortium name="Lawrence Berkeley National Laboratory"/>
            <person name="Rekdal V.M."/>
            <person name="Villalobos-Escobedo J.M."/>
            <person name="Rodriguez-Valeron N."/>
            <person name="Garcia M.O."/>
            <person name="Vasquez D.P."/>
            <person name="Damayanti I."/>
            <person name="Sorensen P.M."/>
            <person name="Baidoo E.E."/>
            <person name="De Carvalho A.C."/>
            <person name="Riley R."/>
            <person name="Lipzen A."/>
            <person name="He G."/>
            <person name="Yan M."/>
            <person name="Haridas S."/>
            <person name="Daum C."/>
            <person name="Yoshinaga Y."/>
            <person name="Ng V."/>
            <person name="Grigoriev I.V."/>
            <person name="Munk R."/>
            <person name="Nuraida L."/>
            <person name="Wijaya C.H."/>
            <person name="Morales P.-C."/>
            <person name="Keasling J.D."/>
        </authorList>
    </citation>
    <scope>NUCLEOTIDE SEQUENCE [LARGE SCALE GENOMIC DNA]</scope>
    <source>
        <strain evidence="1 2">FGSC 2613</strain>
    </source>
</reference>
<comment type="caution">
    <text evidence="1">The sequence shown here is derived from an EMBL/GenBank/DDBJ whole genome shotgun (WGS) entry which is preliminary data.</text>
</comment>